<proteinExistence type="predicted"/>
<feature type="non-terminal residue" evidence="1">
    <location>
        <position position="573"/>
    </location>
</feature>
<dbReference type="EC" id="3.2.1.106" evidence="1"/>
<evidence type="ECO:0000313" key="1">
    <source>
        <dbReference type="EMBL" id="KAJ2767632.1"/>
    </source>
</evidence>
<keyword evidence="2" id="KW-1185">Reference proteome</keyword>
<protein>
    <submittedName>
        <fullName evidence="1">Processing alpha glucosidase I</fullName>
        <ecNumber evidence="1">3.2.1.106</ecNumber>
    </submittedName>
</protein>
<dbReference type="Proteomes" id="UP001140234">
    <property type="component" value="Unassembled WGS sequence"/>
</dbReference>
<name>A0ACC1JUU8_9FUNG</name>
<keyword evidence="1" id="KW-0326">Glycosidase</keyword>
<gene>
    <name evidence="1" type="primary">CWH41_1</name>
    <name evidence="1" type="ORF">IWQ57_003873</name>
</gene>
<keyword evidence="1" id="KW-0378">Hydrolase</keyword>
<comment type="caution">
    <text evidence="1">The sequence shown here is derived from an EMBL/GenBank/DDBJ whole genome shotgun (WGS) entry which is preliminary data.</text>
</comment>
<dbReference type="EMBL" id="JANBUJ010001376">
    <property type="protein sequence ID" value="KAJ2767632.1"/>
    <property type="molecule type" value="Genomic_DNA"/>
</dbReference>
<organism evidence="1 2">
    <name type="scientific">Coemansia nantahalensis</name>
    <dbReference type="NCBI Taxonomy" id="2789366"/>
    <lineage>
        <taxon>Eukaryota</taxon>
        <taxon>Fungi</taxon>
        <taxon>Fungi incertae sedis</taxon>
        <taxon>Zoopagomycota</taxon>
        <taxon>Kickxellomycotina</taxon>
        <taxon>Kickxellomycetes</taxon>
        <taxon>Kickxellales</taxon>
        <taxon>Kickxellaceae</taxon>
        <taxon>Coemansia</taxon>
    </lineage>
</organism>
<evidence type="ECO:0000313" key="2">
    <source>
        <dbReference type="Proteomes" id="UP001140234"/>
    </source>
</evidence>
<sequence>MRAWVLAVGALVAPSLAQGDLDDVLRWGTYRPNLYFGTRPRVPQSLLSGLMWFGLDDQQNWQRIRHACEVGDNLSEYGYVRHNGRDFGEQTMRDEAHGVEIRSTFVKPAGHGSWAVRFTGRTLADNAQGVSLAYYFGLEGNGTMSMAVADGAVRISGRTPELGRFKIRIVPAASNQSPPLPPGVAADASPAKRIAGVAVAVPGESVWKARDVFQERIISHAQARARDIMRHSGGKGAANGRVLFALDSDGARRKGRNLVFAQMLVHGEFAFDVIYDDLSAAAPIDVAAIDDAAAAHRAAFDARFDAVFALRGKGYGDAEIAIARRALSSLIGGIGYFYGRGLVAAGPMPGPGDDANVPPAELSAPYALFATTPSRPFFPRGFLWDEGFHQLLLARWDADLSLDIVRSWFSTMDASGWIAREQILGDEARSKVPAEFQVQYPNFANPPTLLFAVRALAERTAANELSGLAEQLEQVYCERDVPDPATSQTLTLPRIAELHRFSSRLLDYFMATQAGARGRGYRWRGRTEGHTLTSGLDDYPRARPPSSGELHVDLFAWVTYMLAVDTELAAHDS</sequence>
<reference evidence="1" key="1">
    <citation type="submission" date="2022-07" db="EMBL/GenBank/DDBJ databases">
        <title>Phylogenomic reconstructions and comparative analyses of Kickxellomycotina fungi.</title>
        <authorList>
            <person name="Reynolds N.K."/>
            <person name="Stajich J.E."/>
            <person name="Barry K."/>
            <person name="Grigoriev I.V."/>
            <person name="Crous P."/>
            <person name="Smith M.E."/>
        </authorList>
    </citation>
    <scope>NUCLEOTIDE SEQUENCE</scope>
    <source>
        <strain evidence="1">CBS 109366</strain>
    </source>
</reference>
<accession>A0ACC1JUU8</accession>